<evidence type="ECO:0000313" key="11">
    <source>
        <dbReference type="EMBL" id="VDP32391.1"/>
    </source>
</evidence>
<evidence type="ECO:0000256" key="9">
    <source>
        <dbReference type="SAM" id="MobiDB-lite"/>
    </source>
</evidence>
<dbReference type="GO" id="GO:0005634">
    <property type="term" value="C:nucleus"/>
    <property type="evidence" value="ECO:0007669"/>
    <property type="project" value="UniProtKB-SubCell"/>
</dbReference>
<evidence type="ECO:0000256" key="8">
    <source>
        <dbReference type="ARBA" id="ARBA00023242"/>
    </source>
</evidence>
<dbReference type="GO" id="GO:0006915">
    <property type="term" value="P:apoptotic process"/>
    <property type="evidence" value="ECO:0007669"/>
    <property type="project" value="UniProtKB-KW"/>
</dbReference>
<evidence type="ECO:0000256" key="2">
    <source>
        <dbReference type="ARBA" id="ARBA00008548"/>
    </source>
</evidence>
<name>A0A183NVK3_9TREM</name>
<feature type="domain" description="Cysteine/serine-rich nuclear protein N-terminal" evidence="10">
    <location>
        <begin position="257"/>
        <end position="385"/>
    </location>
</feature>
<evidence type="ECO:0000259" key="10">
    <source>
        <dbReference type="Pfam" id="PF16019"/>
    </source>
</evidence>
<dbReference type="GO" id="GO:0043565">
    <property type="term" value="F:sequence-specific DNA binding"/>
    <property type="evidence" value="ECO:0007669"/>
    <property type="project" value="TreeGrafter"/>
</dbReference>
<evidence type="ECO:0000256" key="5">
    <source>
        <dbReference type="ARBA" id="ARBA00023125"/>
    </source>
</evidence>
<proteinExistence type="inferred from homology"/>
<dbReference type="Pfam" id="PF16019">
    <property type="entry name" value="CSRNP_N"/>
    <property type="match status" value="2"/>
</dbReference>
<evidence type="ECO:0000256" key="6">
    <source>
        <dbReference type="ARBA" id="ARBA00023159"/>
    </source>
</evidence>
<keyword evidence="6" id="KW-0010">Activator</keyword>
<dbReference type="PANTHER" id="PTHR13580">
    <property type="entry name" value="TGF-BETA INDUCED APOPTOSIS PROTEIN"/>
    <property type="match status" value="1"/>
</dbReference>
<evidence type="ECO:0000256" key="7">
    <source>
        <dbReference type="ARBA" id="ARBA00023163"/>
    </source>
</evidence>
<dbReference type="AlphaFoldDB" id="A0A183NVK3"/>
<keyword evidence="3" id="KW-0053">Apoptosis</keyword>
<dbReference type="Proteomes" id="UP000269396">
    <property type="component" value="Unassembled WGS sequence"/>
</dbReference>
<feature type="region of interest" description="Disordered" evidence="9">
    <location>
        <begin position="158"/>
        <end position="177"/>
    </location>
</feature>
<evidence type="ECO:0000256" key="1">
    <source>
        <dbReference type="ARBA" id="ARBA00004123"/>
    </source>
</evidence>
<evidence type="ECO:0000256" key="3">
    <source>
        <dbReference type="ARBA" id="ARBA00022703"/>
    </source>
</evidence>
<evidence type="ECO:0000313" key="12">
    <source>
        <dbReference type="Proteomes" id="UP000269396"/>
    </source>
</evidence>
<dbReference type="PANTHER" id="PTHR13580:SF9">
    <property type="entry name" value="AXIN1 UP-REGULATED 1, ISOFORM A"/>
    <property type="match status" value="1"/>
</dbReference>
<keyword evidence="7" id="KW-0804">Transcription</keyword>
<protein>
    <recommendedName>
        <fullName evidence="10">Cysteine/serine-rich nuclear protein N-terminal domain-containing protein</fullName>
    </recommendedName>
</protein>
<organism evidence="11 12">
    <name type="scientific">Schistosoma mattheei</name>
    <dbReference type="NCBI Taxonomy" id="31246"/>
    <lineage>
        <taxon>Eukaryota</taxon>
        <taxon>Metazoa</taxon>
        <taxon>Spiralia</taxon>
        <taxon>Lophotrochozoa</taxon>
        <taxon>Platyhelminthes</taxon>
        <taxon>Trematoda</taxon>
        <taxon>Digenea</taxon>
        <taxon>Strigeidida</taxon>
        <taxon>Schistosomatoidea</taxon>
        <taxon>Schistosomatidae</taxon>
        <taxon>Schistosoma</taxon>
    </lineage>
</organism>
<comment type="subcellular location">
    <subcellularLocation>
        <location evidence="1">Nucleus</location>
    </subcellularLocation>
</comment>
<dbReference type="EMBL" id="UZAL01027414">
    <property type="protein sequence ID" value="VDP32391.1"/>
    <property type="molecule type" value="Genomic_DNA"/>
</dbReference>
<keyword evidence="5" id="KW-0238">DNA-binding</keyword>
<evidence type="ECO:0000256" key="4">
    <source>
        <dbReference type="ARBA" id="ARBA00023015"/>
    </source>
</evidence>
<sequence>MRTTVGSDCCLVSVMGVDKTSITSNETEILLNSQTDHESCPPPVQSSSCCSTTPHLSQEYPPSHNSICHTNREKSECKDNVGKSIRFSGVTVYSFARQQGFSSIPDNGWCTLGMAQKHFSVSRLDLRQHKILQKLRRRQQKLLSQKCQFVANISGRGRGKNKIRGKGKRANGLCSRSPGDSCRVPILSPPPPLSPQISYDKVNSVDQTDNAILSSHATPPPPCLSPPSPRRFLHTLDESLVNNNICNSLDSLDTDSEASLDYVPSVNSSKRTQNNSREKLMPIHSAARIRLLRSSGVVEIDESERLVCSFIRAMRSRVGCNCGPKNSCIPGQCSCADDGIPCQVDRASFPCSCAANGCRNPNGRNEFSREQVRTHTQHVLARLASDNSVQPVKSPLDMSEAVLSTPNGACSLCLDYSKTMTTSPNSPTSLSGNKYSEPVQQLNLSLDNQFLSTSCTDVTHIKDYNISPIDITEDNWSDHSPYSKPLKRSRLISNHNNSADNQVVQNSVVPSLSFSGSPLIIDLTLSPDEESPNNTPKSTRDRNRLTNNEQTPLSKQSGPMYIPKVPLTECDSQDDNYITTSDIPEAPRSCFTNGISNDDSLLDISVINNNDNNINKDSQSVTIIIHRRRSRSADTTGSCDGDNFPMEMRNNHPKNVDSILKHILTLDPVVCDVTKSRSSVKQLSEVPNEFEYAKSNTCWPVTSIMNADNKGDLFNDYCLLSKSAPNSPCLQKNDFPYGRISLRRRAIPRTPIITPSRKVLTQSNNRFHKQFNLLSASRNKSNLSITDNLSTSNLQSCYNDNNNSSSSSSSSCCNSINNNLITEIPSQPSSSSAAAAAPASSSDVKIQSIVY</sequence>
<dbReference type="STRING" id="31246.A0A183NVK3"/>
<feature type="region of interest" description="Disordered" evidence="9">
    <location>
        <begin position="523"/>
        <end position="562"/>
    </location>
</feature>
<feature type="region of interest" description="Disordered" evidence="9">
    <location>
        <begin position="827"/>
        <end position="851"/>
    </location>
</feature>
<feature type="compositionally biased region" description="Low complexity" evidence="9">
    <location>
        <begin position="827"/>
        <end position="842"/>
    </location>
</feature>
<keyword evidence="8" id="KW-0539">Nucleus</keyword>
<dbReference type="InterPro" id="IPR023260">
    <property type="entry name" value="Cys/Ser-rich_nuc_prot"/>
</dbReference>
<feature type="compositionally biased region" description="Polar residues" evidence="9">
    <location>
        <begin position="545"/>
        <end position="557"/>
    </location>
</feature>
<keyword evidence="4" id="KW-0805">Transcription regulation</keyword>
<comment type="similarity">
    <text evidence="2">Belongs to the AXUD1 family.</text>
</comment>
<reference evidence="11 12" key="1">
    <citation type="submission" date="2018-11" db="EMBL/GenBank/DDBJ databases">
        <authorList>
            <consortium name="Pathogen Informatics"/>
        </authorList>
    </citation>
    <scope>NUCLEOTIDE SEQUENCE [LARGE SCALE GENOMIC DNA]</scope>
    <source>
        <strain>Denwood</strain>
        <strain evidence="12">Zambia</strain>
    </source>
</reference>
<feature type="compositionally biased region" description="Basic residues" evidence="9">
    <location>
        <begin position="158"/>
        <end position="169"/>
    </location>
</feature>
<dbReference type="GO" id="GO:0000981">
    <property type="term" value="F:DNA-binding transcription factor activity, RNA polymerase II-specific"/>
    <property type="evidence" value="ECO:0007669"/>
    <property type="project" value="TreeGrafter"/>
</dbReference>
<accession>A0A183NVK3</accession>
<gene>
    <name evidence="11" type="ORF">SMTD_LOCUS6139</name>
</gene>
<dbReference type="InterPro" id="IPR031972">
    <property type="entry name" value="CSRNP_N"/>
</dbReference>
<feature type="domain" description="Cysteine/serine-rich nuclear protein N-terminal" evidence="10">
    <location>
        <begin position="83"/>
        <end position="144"/>
    </location>
</feature>
<keyword evidence="12" id="KW-1185">Reference proteome</keyword>